<protein>
    <submittedName>
        <fullName evidence="1">Uncharacterized protein</fullName>
    </submittedName>
</protein>
<dbReference type="STRING" id="157910.SAMN05445850_4643"/>
<dbReference type="RefSeq" id="WP_167368718.1">
    <property type="nucleotide sequence ID" value="NZ_FNKX01000002.1"/>
</dbReference>
<dbReference type="EMBL" id="FNKX01000002">
    <property type="protein sequence ID" value="SDR48065.1"/>
    <property type="molecule type" value="Genomic_DNA"/>
</dbReference>
<reference evidence="2" key="1">
    <citation type="submission" date="2016-10" db="EMBL/GenBank/DDBJ databases">
        <authorList>
            <person name="Varghese N."/>
            <person name="Submissions S."/>
        </authorList>
    </citation>
    <scope>NUCLEOTIDE SEQUENCE [LARGE SCALE GENOMIC DNA]</scope>
    <source>
        <strain evidence="2">DUS833</strain>
    </source>
</reference>
<dbReference type="Proteomes" id="UP000199365">
    <property type="component" value="Unassembled WGS sequence"/>
</dbReference>
<sequence>MGKLKQDGAVGKEECLLCRITYLVYLNFTPIPSAMGLNVESGEFFPRDGLQLYPI</sequence>
<dbReference type="AlphaFoldDB" id="A0A1H1JDP6"/>
<gene>
    <name evidence="1" type="ORF">SAMN05445850_4643</name>
</gene>
<evidence type="ECO:0000313" key="1">
    <source>
        <dbReference type="EMBL" id="SDR48065.1"/>
    </source>
</evidence>
<proteinExistence type="predicted"/>
<organism evidence="1 2">
    <name type="scientific">Paraburkholderia tuberum</name>
    <dbReference type="NCBI Taxonomy" id="157910"/>
    <lineage>
        <taxon>Bacteria</taxon>
        <taxon>Pseudomonadati</taxon>
        <taxon>Pseudomonadota</taxon>
        <taxon>Betaproteobacteria</taxon>
        <taxon>Burkholderiales</taxon>
        <taxon>Burkholderiaceae</taxon>
        <taxon>Paraburkholderia</taxon>
    </lineage>
</organism>
<accession>A0A1H1JDP6</accession>
<evidence type="ECO:0000313" key="2">
    <source>
        <dbReference type="Proteomes" id="UP000199365"/>
    </source>
</evidence>
<keyword evidence="2" id="KW-1185">Reference proteome</keyword>
<name>A0A1H1JDP6_9BURK</name>